<evidence type="ECO:0000313" key="5">
    <source>
        <dbReference type="Proteomes" id="UP000441102"/>
    </source>
</evidence>
<evidence type="ECO:0000313" key="6">
    <source>
        <dbReference type="Proteomes" id="UP000481876"/>
    </source>
</evidence>
<dbReference type="Proteomes" id="UP000441102">
    <property type="component" value="Unassembled WGS sequence"/>
</dbReference>
<organism evidence="2 6">
    <name type="scientific">Brucella anthropi</name>
    <name type="common">Ochrobactrum anthropi</name>
    <dbReference type="NCBI Taxonomy" id="529"/>
    <lineage>
        <taxon>Bacteria</taxon>
        <taxon>Pseudomonadati</taxon>
        <taxon>Pseudomonadota</taxon>
        <taxon>Alphaproteobacteria</taxon>
        <taxon>Hyphomicrobiales</taxon>
        <taxon>Brucellaceae</taxon>
        <taxon>Brucella/Ochrobactrum group</taxon>
        <taxon>Brucella</taxon>
    </lineage>
</organism>
<evidence type="ECO:0000313" key="4">
    <source>
        <dbReference type="EMBL" id="MBE0562224.1"/>
    </source>
</evidence>
<proteinExistence type="predicted"/>
<reference evidence="5 6" key="1">
    <citation type="submission" date="2019-09" db="EMBL/GenBank/DDBJ databases">
        <title>Taxonomic organization of the family Brucellaceae based on a phylogenomic approach.</title>
        <authorList>
            <person name="Leclercq S."/>
            <person name="Cloeckaert A."/>
            <person name="Zygmunt M.S."/>
        </authorList>
    </citation>
    <scope>NUCLEOTIDE SEQUENCE [LARGE SCALE GENOMIC DNA]</scope>
    <source>
        <strain evidence="3 5">CCUG 34461</strain>
        <strain evidence="2 6">LMG 3313</strain>
    </source>
</reference>
<evidence type="ECO:0000313" key="3">
    <source>
        <dbReference type="EMBL" id="KAB2796142.1"/>
    </source>
</evidence>
<accession>A0A011V4A9</accession>
<dbReference type="AlphaFoldDB" id="A0A011V4A9"/>
<evidence type="ECO:0000256" key="1">
    <source>
        <dbReference type="SAM" id="SignalP"/>
    </source>
</evidence>
<feature type="signal peptide" evidence="1">
    <location>
        <begin position="1"/>
        <end position="34"/>
    </location>
</feature>
<reference evidence="4" key="3">
    <citation type="submission" date="2020-10" db="EMBL/GenBank/DDBJ databases">
        <title>Enrichment of novel Verrucomicrobia, Bacteroidetes and Krumholzibacteria in an oxygen-limited, methane- and iron-fed bioreactor inoculated with Bothnian Sea sediments.</title>
        <authorList>
            <person name="Martins P.D."/>
            <person name="de Jong A."/>
            <person name="Lenstra W.K."/>
            <person name="van Helmond N.A.G.M."/>
            <person name="Slomp C.P."/>
            <person name="Jetten M.S.M."/>
            <person name="Welte C.U."/>
            <person name="Rasigraf O."/>
        </authorList>
    </citation>
    <scope>NUCLEOTIDE SEQUENCE</scope>
    <source>
        <strain evidence="4">MAG47</strain>
    </source>
</reference>
<reference evidence="4" key="2">
    <citation type="submission" date="2020-09" db="EMBL/GenBank/DDBJ databases">
        <authorList>
            <person name="Dalcin Martins P."/>
        </authorList>
    </citation>
    <scope>NUCLEOTIDE SEQUENCE</scope>
    <source>
        <strain evidence="4">MAG47</strain>
    </source>
</reference>
<dbReference type="Proteomes" id="UP000481876">
    <property type="component" value="Unassembled WGS sequence"/>
</dbReference>
<sequence length="101" mass="11015">MNNVFAYTVRRESLKWAAAIVVGLSASLCLTAGAEAKDARKQKSETVSVYLVKYKVNSQARYNKPASAKVIRVSATQYAAGTPYVCTPSGFGQKSRCFIRD</sequence>
<comment type="caution">
    <text evidence="2">The sequence shown here is derived from an EMBL/GenBank/DDBJ whole genome shotgun (WGS) entry which is preliminary data.</text>
</comment>
<dbReference type="EMBL" id="WBWX01000005">
    <property type="protein sequence ID" value="KAB2796142.1"/>
    <property type="molecule type" value="Genomic_DNA"/>
</dbReference>
<gene>
    <name evidence="2" type="ORF">F9L04_10315</name>
    <name evidence="3" type="ORF">F9L06_15390</name>
    <name evidence="4" type="ORF">IH622_15580</name>
</gene>
<protein>
    <submittedName>
        <fullName evidence="2">Uncharacterized protein</fullName>
    </submittedName>
</protein>
<dbReference type="GeneID" id="61314341"/>
<dbReference type="EMBL" id="WBWS01000009">
    <property type="protein sequence ID" value="KAB2769993.1"/>
    <property type="molecule type" value="Genomic_DNA"/>
</dbReference>
<dbReference type="RefSeq" id="WP_010660582.1">
    <property type="nucleotide sequence ID" value="NZ_CP044971.1"/>
</dbReference>
<dbReference type="EMBL" id="JACZKO010000040">
    <property type="protein sequence ID" value="MBE0562224.1"/>
    <property type="molecule type" value="Genomic_DNA"/>
</dbReference>
<keyword evidence="1" id="KW-0732">Signal</keyword>
<dbReference type="Proteomes" id="UP000642265">
    <property type="component" value="Unassembled WGS sequence"/>
</dbReference>
<evidence type="ECO:0000313" key="2">
    <source>
        <dbReference type="EMBL" id="KAB2769993.1"/>
    </source>
</evidence>
<name>A0A011V4A9_BRUAN</name>
<feature type="chain" id="PRO_5044364207" evidence="1">
    <location>
        <begin position="35"/>
        <end position="101"/>
    </location>
</feature>